<evidence type="ECO:0000313" key="2">
    <source>
        <dbReference type="EMBL" id="MTI24951.1"/>
    </source>
</evidence>
<evidence type="ECO:0000313" key="3">
    <source>
        <dbReference type="Proteomes" id="UP000798808"/>
    </source>
</evidence>
<sequence>MKNSNAQNPMLSIAGITGFGGVLAMIFISMIFSSCEVEEIPDTDTDPPEFTFTLKGPGINRTFTPRDNFEELNINLVSGETYSFTFFGADAGGVRKIRLTAPSDVLVFTDLGSGIDREDSGFATTISKSGDFENPLTGLTMRGDINVAGEFGEYPSIYMEVQDFAYPINVTSATLQIGIVDDPNEAGIL</sequence>
<keyword evidence="1" id="KW-1133">Transmembrane helix</keyword>
<keyword evidence="1" id="KW-0472">Membrane</keyword>
<accession>A0ABW9RLX4</accession>
<organism evidence="2 3">
    <name type="scientific">Fulvivirga kasyanovii</name>
    <dbReference type="NCBI Taxonomy" id="396812"/>
    <lineage>
        <taxon>Bacteria</taxon>
        <taxon>Pseudomonadati</taxon>
        <taxon>Bacteroidota</taxon>
        <taxon>Cytophagia</taxon>
        <taxon>Cytophagales</taxon>
        <taxon>Fulvivirgaceae</taxon>
        <taxon>Fulvivirga</taxon>
    </lineage>
</organism>
<reference evidence="2 3" key="1">
    <citation type="submission" date="2019-02" db="EMBL/GenBank/DDBJ databases">
        <authorList>
            <person name="Goldberg S.R."/>
            <person name="Haltli B.A."/>
            <person name="Correa H."/>
            <person name="Russell K.G."/>
        </authorList>
    </citation>
    <scope>NUCLEOTIDE SEQUENCE [LARGE SCALE GENOMIC DNA]</scope>
    <source>
        <strain evidence="2 3">JCM 16186</strain>
    </source>
</reference>
<dbReference type="EMBL" id="SMLW01000469">
    <property type="protein sequence ID" value="MTI24951.1"/>
    <property type="molecule type" value="Genomic_DNA"/>
</dbReference>
<proteinExistence type="predicted"/>
<evidence type="ECO:0000256" key="1">
    <source>
        <dbReference type="SAM" id="Phobius"/>
    </source>
</evidence>
<feature type="transmembrane region" description="Helical" evidence="1">
    <location>
        <begin position="12"/>
        <end position="32"/>
    </location>
</feature>
<gene>
    <name evidence="2" type="ORF">E1163_08365</name>
</gene>
<comment type="caution">
    <text evidence="2">The sequence shown here is derived from an EMBL/GenBank/DDBJ whole genome shotgun (WGS) entry which is preliminary data.</text>
</comment>
<keyword evidence="1" id="KW-0812">Transmembrane</keyword>
<dbReference type="RefSeq" id="WP_155170989.1">
    <property type="nucleotide sequence ID" value="NZ_BAAAFL010000064.1"/>
</dbReference>
<dbReference type="Proteomes" id="UP000798808">
    <property type="component" value="Unassembled WGS sequence"/>
</dbReference>
<dbReference type="PROSITE" id="PS51257">
    <property type="entry name" value="PROKAR_LIPOPROTEIN"/>
    <property type="match status" value="1"/>
</dbReference>
<protein>
    <submittedName>
        <fullName evidence="2">Uncharacterized protein</fullName>
    </submittedName>
</protein>
<keyword evidence="3" id="KW-1185">Reference proteome</keyword>
<name>A0ABW9RLX4_9BACT</name>